<dbReference type="FunCoup" id="A0A6P4AQZ6">
    <property type="interactions" value="394"/>
</dbReference>
<dbReference type="PANTHER" id="PTHR31251">
    <property type="entry name" value="SQUAMOSA PROMOTER-BINDING-LIKE PROTEIN 4"/>
    <property type="match status" value="1"/>
</dbReference>
<proteinExistence type="predicted"/>
<gene>
    <name evidence="8" type="primary">LOC107432336</name>
</gene>
<dbReference type="PROSITE" id="PS51141">
    <property type="entry name" value="ZF_SBP"/>
    <property type="match status" value="1"/>
</dbReference>
<dbReference type="InterPro" id="IPR036893">
    <property type="entry name" value="SBP_sf"/>
</dbReference>
<keyword evidence="1" id="KW-0479">Metal-binding</keyword>
<feature type="compositionally biased region" description="Low complexity" evidence="5">
    <location>
        <begin position="66"/>
        <end position="86"/>
    </location>
</feature>
<evidence type="ECO:0000259" key="6">
    <source>
        <dbReference type="PROSITE" id="PS51141"/>
    </source>
</evidence>
<dbReference type="GO" id="GO:0003677">
    <property type="term" value="F:DNA binding"/>
    <property type="evidence" value="ECO:0007669"/>
    <property type="project" value="UniProtKB-KW"/>
</dbReference>
<feature type="region of interest" description="Disordered" evidence="5">
    <location>
        <begin position="200"/>
        <end position="221"/>
    </location>
</feature>
<dbReference type="GeneID" id="107432336"/>
<feature type="region of interest" description="Disordered" evidence="5">
    <location>
        <begin position="65"/>
        <end position="86"/>
    </location>
</feature>
<keyword evidence="2 4" id="KW-0863">Zinc-finger</keyword>
<evidence type="ECO:0000256" key="1">
    <source>
        <dbReference type="ARBA" id="ARBA00022723"/>
    </source>
</evidence>
<dbReference type="Proteomes" id="UP001652623">
    <property type="component" value="Chromosome 11"/>
</dbReference>
<feature type="compositionally biased region" description="Basic residues" evidence="5">
    <location>
        <begin position="200"/>
        <end position="211"/>
    </location>
</feature>
<feature type="domain" description="SBP-type" evidence="6">
    <location>
        <begin position="134"/>
        <end position="211"/>
    </location>
</feature>
<feature type="compositionally biased region" description="Low complexity" evidence="5">
    <location>
        <begin position="103"/>
        <end position="121"/>
    </location>
</feature>
<feature type="region of interest" description="Disordered" evidence="5">
    <location>
        <begin position="103"/>
        <end position="130"/>
    </location>
</feature>
<dbReference type="InParanoid" id="A0A6P4AQZ6"/>
<organism evidence="7 8">
    <name type="scientific">Ziziphus jujuba</name>
    <name type="common">Chinese jujube</name>
    <name type="synonym">Ziziphus sativa</name>
    <dbReference type="NCBI Taxonomy" id="326968"/>
    <lineage>
        <taxon>Eukaryota</taxon>
        <taxon>Viridiplantae</taxon>
        <taxon>Streptophyta</taxon>
        <taxon>Embryophyta</taxon>
        <taxon>Tracheophyta</taxon>
        <taxon>Spermatophyta</taxon>
        <taxon>Magnoliopsida</taxon>
        <taxon>eudicotyledons</taxon>
        <taxon>Gunneridae</taxon>
        <taxon>Pentapetalae</taxon>
        <taxon>rosids</taxon>
        <taxon>fabids</taxon>
        <taxon>Rosales</taxon>
        <taxon>Rhamnaceae</taxon>
        <taxon>Paliureae</taxon>
        <taxon>Ziziphus</taxon>
    </lineage>
</organism>
<dbReference type="Gene3D" id="4.10.1100.10">
    <property type="entry name" value="Transcription factor, SBP-box domain"/>
    <property type="match status" value="1"/>
</dbReference>
<dbReference type="SUPFAM" id="SSF103612">
    <property type="entry name" value="SBT domain"/>
    <property type="match status" value="1"/>
</dbReference>
<evidence type="ECO:0000256" key="2">
    <source>
        <dbReference type="ARBA" id="ARBA00022771"/>
    </source>
</evidence>
<reference evidence="8" key="1">
    <citation type="submission" date="2025-08" db="UniProtKB">
        <authorList>
            <consortium name="RefSeq"/>
        </authorList>
    </citation>
    <scope>IDENTIFICATION</scope>
    <source>
        <tissue evidence="8">Seedling</tissue>
    </source>
</reference>
<evidence type="ECO:0000256" key="3">
    <source>
        <dbReference type="ARBA" id="ARBA00022833"/>
    </source>
</evidence>
<accession>A0A6P4AQZ6</accession>
<name>A0A6P4AQZ6_ZIZJJ</name>
<dbReference type="Pfam" id="PF03110">
    <property type="entry name" value="SBP"/>
    <property type="match status" value="1"/>
</dbReference>
<dbReference type="KEGG" id="zju:107432336"/>
<evidence type="ECO:0000256" key="5">
    <source>
        <dbReference type="SAM" id="MobiDB-lite"/>
    </source>
</evidence>
<keyword evidence="7" id="KW-1185">Reference proteome</keyword>
<dbReference type="GO" id="GO:0005634">
    <property type="term" value="C:nucleus"/>
    <property type="evidence" value="ECO:0007669"/>
    <property type="project" value="UniProtKB-SubCell"/>
</dbReference>
<dbReference type="GO" id="GO:0008270">
    <property type="term" value="F:zinc ion binding"/>
    <property type="evidence" value="ECO:0007669"/>
    <property type="project" value="UniProtKB-KW"/>
</dbReference>
<dbReference type="InterPro" id="IPR044817">
    <property type="entry name" value="SBP-like"/>
</dbReference>
<dbReference type="InterPro" id="IPR004333">
    <property type="entry name" value="SBP_dom"/>
</dbReference>
<keyword evidence="3" id="KW-0862">Zinc</keyword>
<dbReference type="PANTHER" id="PTHR31251:SF191">
    <property type="entry name" value="SBP-TYPE DOMAIN-CONTAINING PROTEIN"/>
    <property type="match status" value="1"/>
</dbReference>
<dbReference type="AlphaFoldDB" id="A0A6P4AQZ6"/>
<evidence type="ECO:0000313" key="7">
    <source>
        <dbReference type="Proteomes" id="UP001652623"/>
    </source>
</evidence>
<protein>
    <submittedName>
        <fullName evidence="8">Squamosa promoter-binding-like protein 9 isoform X1</fullName>
    </submittedName>
</protein>
<evidence type="ECO:0000256" key="4">
    <source>
        <dbReference type="PROSITE-ProRule" id="PRU00470"/>
    </source>
</evidence>
<sequence>MSISLSLSLSHSVSPNFAFVFLVGFSSIIFDRRTDSQNSVPHTPTLTQSLRAGMGQMVTHMEMGCSSMTESGGSSSSSPPNSSTESLNGLKFGQKIYFEDVGPGTPSKSGAGSSSSGPGPSKKVKAGIVQTGQPPRCQVEGCKVDLSDAKAYYCRHKVCGMHSKTPKVIVAGLEQRFCQQCSRFHQLPEFDQGKRSCRRRLAGHNERRRKPPPGSLLSTRYGRLSTPIFENSNRVGVGGGSFLMDFSAYPRLAGRDAWTLARTSERVPGNQSTNTAVKLLPNLWQSNSESPPSDLFLQGSAGGSSFSGQGISPGECISGVTDSSCALSLLSNQPWASRDRPSGLVVHSSVNAEGVPVVQPTAPHGGTVNHFLTTSWGFKDNVTSSSSQEILPNLGLGQMLQPLTIQFSGEVELSQQNRRQFMELGHSRDYDSAGQNMPWSL</sequence>
<evidence type="ECO:0000313" key="8">
    <source>
        <dbReference type="RefSeq" id="XP_015898941.2"/>
    </source>
</evidence>
<dbReference type="RefSeq" id="XP_015898941.2">
    <property type="nucleotide sequence ID" value="XM_016043455.4"/>
</dbReference>